<proteinExistence type="inferred from homology"/>
<dbReference type="Gene3D" id="3.30.70.580">
    <property type="entry name" value="Pseudouridine synthase I, catalytic domain, N-terminal subdomain"/>
    <property type="match status" value="1"/>
</dbReference>
<keyword evidence="2" id="KW-0819">tRNA processing</keyword>
<dbReference type="InterPro" id="IPR020095">
    <property type="entry name" value="PsdUridine_synth_TruA_C"/>
</dbReference>
<evidence type="ECO:0000259" key="4">
    <source>
        <dbReference type="Pfam" id="PF01416"/>
    </source>
</evidence>
<dbReference type="InterPro" id="IPR020103">
    <property type="entry name" value="PsdUridine_synth_cat_dom_sf"/>
</dbReference>
<dbReference type="InterPro" id="IPR020097">
    <property type="entry name" value="PsdUridine_synth_TruA_a/b_dom"/>
</dbReference>
<sequence>MRIALGVEYDGHGFGGFQIQRGIHTVQGVLEGALSAIAAAPVRVLPAGRTDAGVHAREQVVHFDTRSSRSSVAWREGTNSRLPRDVSVRWAQEVPPDFHARRSALTRSYRYRILVCPSRPALEAGRVFWSRHPLDVEVMREALAGLDGEHDFSAFRSSGCQSHSSRRRLDRLALTVAGPEIILEVTGNAFLYHMVRNLAGSLLEIGRGRQSRDWLRVLLAGRDRSRAGPTLPASGLYLWAVRYPDRFGLKDLQRAGCVQ</sequence>
<reference evidence="5" key="2">
    <citation type="journal article" date="2014" name="ISME J.">
        <title>Microbial stratification in low pH oxic and suboxic macroscopic growths along an acid mine drainage.</title>
        <authorList>
            <person name="Mendez-Garcia C."/>
            <person name="Mesa V."/>
            <person name="Sprenger R.R."/>
            <person name="Richter M."/>
            <person name="Diez M.S."/>
            <person name="Solano J."/>
            <person name="Bargiela R."/>
            <person name="Golyshina O.V."/>
            <person name="Manteca A."/>
            <person name="Ramos J.L."/>
            <person name="Gallego J.R."/>
            <person name="Llorente I."/>
            <person name="Martins Dos Santos V.A."/>
            <person name="Jensen O.N."/>
            <person name="Pelaez A.I."/>
            <person name="Sanchez J."/>
            <person name="Ferrer M."/>
        </authorList>
    </citation>
    <scope>NUCLEOTIDE SEQUENCE</scope>
</reference>
<evidence type="ECO:0000313" key="5">
    <source>
        <dbReference type="EMBL" id="EQD75550.1"/>
    </source>
</evidence>
<dbReference type="GO" id="GO:0003723">
    <property type="term" value="F:RNA binding"/>
    <property type="evidence" value="ECO:0007669"/>
    <property type="project" value="InterPro"/>
</dbReference>
<organism evidence="5">
    <name type="scientific">mine drainage metagenome</name>
    <dbReference type="NCBI Taxonomy" id="410659"/>
    <lineage>
        <taxon>unclassified sequences</taxon>
        <taxon>metagenomes</taxon>
        <taxon>ecological metagenomes</taxon>
    </lineage>
</organism>
<dbReference type="HAMAP" id="MF_00171">
    <property type="entry name" value="TruA"/>
    <property type="match status" value="1"/>
</dbReference>
<dbReference type="InterPro" id="IPR020094">
    <property type="entry name" value="TruA/RsuA/RluB/E/F_N"/>
</dbReference>
<keyword evidence="3" id="KW-0413">Isomerase</keyword>
<comment type="similarity">
    <text evidence="1">Belongs to the tRNA pseudouridine synthase TruA family.</text>
</comment>
<dbReference type="AlphaFoldDB" id="T1CZF1"/>
<dbReference type="GO" id="GO:0031119">
    <property type="term" value="P:tRNA pseudouridine synthesis"/>
    <property type="evidence" value="ECO:0007669"/>
    <property type="project" value="TreeGrafter"/>
</dbReference>
<dbReference type="CDD" id="cd02570">
    <property type="entry name" value="PseudoU_synth_EcTruA"/>
    <property type="match status" value="1"/>
</dbReference>
<dbReference type="Pfam" id="PF01416">
    <property type="entry name" value="PseudoU_synth_1"/>
    <property type="match status" value="2"/>
</dbReference>
<evidence type="ECO:0000256" key="1">
    <source>
        <dbReference type="ARBA" id="ARBA00009375"/>
    </source>
</evidence>
<dbReference type="GO" id="GO:0009982">
    <property type="term" value="F:pseudouridine synthase activity"/>
    <property type="evidence" value="ECO:0007669"/>
    <property type="project" value="InterPro"/>
</dbReference>
<dbReference type="PIRSF" id="PIRSF001430">
    <property type="entry name" value="tRNA_psdUrid_synth"/>
    <property type="match status" value="1"/>
</dbReference>
<evidence type="ECO:0000256" key="2">
    <source>
        <dbReference type="ARBA" id="ARBA00022694"/>
    </source>
</evidence>
<dbReference type="InterPro" id="IPR001406">
    <property type="entry name" value="PsdUridine_synth_TruA"/>
</dbReference>
<gene>
    <name evidence="5" type="ORF">B1B_02063</name>
</gene>
<name>T1CZF1_9ZZZZ</name>
<dbReference type="Gene3D" id="3.30.70.660">
    <property type="entry name" value="Pseudouridine synthase I, catalytic domain, C-terminal subdomain"/>
    <property type="match status" value="1"/>
</dbReference>
<accession>T1CZF1</accession>
<reference evidence="5" key="1">
    <citation type="submission" date="2013-08" db="EMBL/GenBank/DDBJ databases">
        <authorList>
            <person name="Mendez C."/>
            <person name="Richter M."/>
            <person name="Ferrer M."/>
            <person name="Sanchez J."/>
        </authorList>
    </citation>
    <scope>NUCLEOTIDE SEQUENCE</scope>
</reference>
<dbReference type="PANTHER" id="PTHR11142">
    <property type="entry name" value="PSEUDOURIDYLATE SYNTHASE"/>
    <property type="match status" value="1"/>
</dbReference>
<protein>
    <submittedName>
        <fullName evidence="5">tRNA pseudouridine synthase A</fullName>
    </submittedName>
</protein>
<feature type="domain" description="Pseudouridine synthase I TruA alpha/beta" evidence="4">
    <location>
        <begin position="143"/>
        <end position="244"/>
    </location>
</feature>
<comment type="caution">
    <text evidence="5">The sequence shown here is derived from an EMBL/GenBank/DDBJ whole genome shotgun (WGS) entry which is preliminary data.</text>
</comment>
<evidence type="ECO:0000256" key="3">
    <source>
        <dbReference type="ARBA" id="ARBA00023235"/>
    </source>
</evidence>
<dbReference type="PANTHER" id="PTHR11142:SF0">
    <property type="entry name" value="TRNA PSEUDOURIDINE SYNTHASE-LIKE 1"/>
    <property type="match status" value="1"/>
</dbReference>
<dbReference type="SUPFAM" id="SSF55120">
    <property type="entry name" value="Pseudouridine synthase"/>
    <property type="match status" value="1"/>
</dbReference>
<feature type="domain" description="Pseudouridine synthase I TruA alpha/beta" evidence="4">
    <location>
        <begin position="8"/>
        <end position="101"/>
    </location>
</feature>
<dbReference type="NCBIfam" id="TIGR00071">
    <property type="entry name" value="hisT_truA"/>
    <property type="match status" value="1"/>
</dbReference>
<dbReference type="FunFam" id="3.30.70.580:FF:000001">
    <property type="entry name" value="tRNA pseudouridine synthase A"/>
    <property type="match status" value="1"/>
</dbReference>
<dbReference type="EMBL" id="AUZY01001215">
    <property type="protein sequence ID" value="EQD75550.1"/>
    <property type="molecule type" value="Genomic_DNA"/>
</dbReference>